<feature type="compositionally biased region" description="Basic and acidic residues" evidence="1">
    <location>
        <begin position="121"/>
        <end position="144"/>
    </location>
</feature>
<dbReference type="Gene3D" id="2.40.70.10">
    <property type="entry name" value="Acid Proteases"/>
    <property type="match status" value="1"/>
</dbReference>
<reference evidence="2" key="1">
    <citation type="submission" date="2019-12" db="EMBL/GenBank/DDBJ databases">
        <authorList>
            <person name="Scholes J."/>
        </authorList>
    </citation>
    <scope>NUCLEOTIDE SEQUENCE</scope>
</reference>
<dbReference type="EMBL" id="CACSLK010026072">
    <property type="protein sequence ID" value="CAA0825189.1"/>
    <property type="molecule type" value="Genomic_DNA"/>
</dbReference>
<evidence type="ECO:0000313" key="2">
    <source>
        <dbReference type="EMBL" id="CAA0825189.1"/>
    </source>
</evidence>
<dbReference type="InterPro" id="IPR021109">
    <property type="entry name" value="Peptidase_aspartic_dom_sf"/>
</dbReference>
<protein>
    <submittedName>
        <fullName evidence="2">Uncharacterized protein</fullName>
    </submittedName>
</protein>
<comment type="caution">
    <text evidence="2">The sequence shown here is derived from an EMBL/GenBank/DDBJ whole genome shotgun (WGS) entry which is preliminary data.</text>
</comment>
<feature type="compositionally biased region" description="Basic and acidic residues" evidence="1">
    <location>
        <begin position="451"/>
        <end position="461"/>
    </location>
</feature>
<dbReference type="Pfam" id="PF08284">
    <property type="entry name" value="RVP_2"/>
    <property type="match status" value="1"/>
</dbReference>
<keyword evidence="3" id="KW-1185">Reference proteome</keyword>
<feature type="non-terminal residue" evidence="2">
    <location>
        <position position="1"/>
    </location>
</feature>
<accession>A0A9N7RF50</accession>
<dbReference type="Proteomes" id="UP001153555">
    <property type="component" value="Unassembled WGS sequence"/>
</dbReference>
<feature type="region of interest" description="Disordered" evidence="1">
    <location>
        <begin position="121"/>
        <end position="193"/>
    </location>
</feature>
<dbReference type="OrthoDB" id="1938922at2759"/>
<proteinExistence type="predicted"/>
<sequence length="461" mass="50132">KIQLKNPSRSPFFLLPKSAPRATPGRPAAWARACCKRTAPVHAYSCARDTEVETSTGKSSEGLKCERCASALDAHEWANKLRTRALRGVRENASCKCTGDDRDLIGVGVLGAMHEVLERSRERAGARRVRDTRASDKHAKEGGSEHATQAKMRACGTGARDPIPAGLGIAKGRRARAGGTRQERSARVQGQRAGRRVRLGVGAEDARTKAAESPGRIARRLKLEPTKVKRFGVKVANGHELKGNQLFKKVQITAQDQELEIDLYALSLKAIDIVLGVQWLETLGPITIDYRRGKIEFGRPGRRIKLRTEDQGDSPIEEDDSDVDVLNYLILGDKESLEEEGNDTEVGTSAGKSSESERIKCEGCASTLDAHEWEKGWFAGVRWDARQTGCKHAFSEGRVAWGAAGDDCDRIGVGVLGATRRTQKHGASRTEAGGVRNKRAMGEDAPIGARDIGERDSTRVG</sequence>
<feature type="non-terminal residue" evidence="2">
    <location>
        <position position="461"/>
    </location>
</feature>
<gene>
    <name evidence="2" type="ORF">SHERM_21973</name>
</gene>
<dbReference type="CDD" id="cd00303">
    <property type="entry name" value="retropepsin_like"/>
    <property type="match status" value="1"/>
</dbReference>
<evidence type="ECO:0000256" key="1">
    <source>
        <dbReference type="SAM" id="MobiDB-lite"/>
    </source>
</evidence>
<dbReference type="AlphaFoldDB" id="A0A9N7RF50"/>
<evidence type="ECO:0000313" key="3">
    <source>
        <dbReference type="Proteomes" id="UP001153555"/>
    </source>
</evidence>
<name>A0A9N7RF50_STRHE</name>
<organism evidence="2 3">
    <name type="scientific">Striga hermonthica</name>
    <name type="common">Purple witchweed</name>
    <name type="synonym">Buchnera hermonthica</name>
    <dbReference type="NCBI Taxonomy" id="68872"/>
    <lineage>
        <taxon>Eukaryota</taxon>
        <taxon>Viridiplantae</taxon>
        <taxon>Streptophyta</taxon>
        <taxon>Embryophyta</taxon>
        <taxon>Tracheophyta</taxon>
        <taxon>Spermatophyta</taxon>
        <taxon>Magnoliopsida</taxon>
        <taxon>eudicotyledons</taxon>
        <taxon>Gunneridae</taxon>
        <taxon>Pentapetalae</taxon>
        <taxon>asterids</taxon>
        <taxon>lamiids</taxon>
        <taxon>Lamiales</taxon>
        <taxon>Orobanchaceae</taxon>
        <taxon>Buchnereae</taxon>
        <taxon>Striga</taxon>
    </lineage>
</organism>
<feature type="region of interest" description="Disordered" evidence="1">
    <location>
        <begin position="422"/>
        <end position="461"/>
    </location>
</feature>